<gene>
    <name evidence="1" type="ORF">KW868_18510</name>
</gene>
<protein>
    <submittedName>
        <fullName evidence="1">DUF2798 domain-containing protein</fullName>
    </submittedName>
</protein>
<comment type="caution">
    <text evidence="1">The sequence shown here is derived from an EMBL/GenBank/DDBJ whole genome shotgun (WGS) entry which is preliminary data.</text>
</comment>
<evidence type="ECO:0000313" key="1">
    <source>
        <dbReference type="EMBL" id="MCF0266447.1"/>
    </source>
</evidence>
<evidence type="ECO:0000313" key="2">
    <source>
        <dbReference type="Proteomes" id="UP000887320"/>
    </source>
</evidence>
<proteinExistence type="predicted"/>
<dbReference type="EMBL" id="JAHWXT010000007">
    <property type="protein sequence ID" value="MCF0266447.1"/>
    <property type="molecule type" value="Genomic_DNA"/>
</dbReference>
<dbReference type="Pfam" id="PF11391">
    <property type="entry name" value="DUF2798"/>
    <property type="match status" value="1"/>
</dbReference>
<name>A0A077L3M0_ACIGI</name>
<dbReference type="RefSeq" id="WP_034617824.1">
    <property type="nucleotide sequence ID" value="NZ_AP014630.1"/>
</dbReference>
<organism evidence="1 2">
    <name type="scientific">Acinetobacter guillouiae</name>
    <name type="common">Acinetobacter genomosp. 11</name>
    <dbReference type="NCBI Taxonomy" id="106649"/>
    <lineage>
        <taxon>Bacteria</taxon>
        <taxon>Pseudomonadati</taxon>
        <taxon>Pseudomonadota</taxon>
        <taxon>Gammaproteobacteria</taxon>
        <taxon>Moraxellales</taxon>
        <taxon>Moraxellaceae</taxon>
        <taxon>Acinetobacter</taxon>
    </lineage>
</organism>
<dbReference type="KEGG" id="agu:AS4_39800"/>
<dbReference type="AlphaFoldDB" id="A0A077L3M0"/>
<sequence>MQNSKSSYFNFKKIPHRYAAIVLPLLLSIIMTFIVSCISTFRSMGFENFSLYTWLSAWGISWLIAFPVLLFILPIVRKITMSLVQPT</sequence>
<accession>A0A077L3M0</accession>
<dbReference type="InterPro" id="IPR021529">
    <property type="entry name" value="DUF2798"/>
</dbReference>
<reference evidence="1" key="1">
    <citation type="submission" date="2021-07" db="EMBL/GenBank/DDBJ databases">
        <authorList>
            <person name="Fernandez M."/>
            <person name="Pereira P."/>
            <person name="Torres Tejerizo G.A."/>
            <person name="Gonzalez P."/>
            <person name="Agostini E."/>
        </authorList>
    </citation>
    <scope>NUCLEOTIDE SEQUENCE</scope>
    <source>
        <strain evidence="1">SFC 500-1A</strain>
    </source>
</reference>
<dbReference type="Proteomes" id="UP000887320">
    <property type="component" value="Unassembled WGS sequence"/>
</dbReference>
<dbReference type="GeneID" id="67746003"/>